<name>A0A9D4FKP9_DREPO</name>
<protein>
    <submittedName>
        <fullName evidence="1">Uncharacterized protein</fullName>
    </submittedName>
</protein>
<dbReference type="Proteomes" id="UP000828390">
    <property type="component" value="Unassembled WGS sequence"/>
</dbReference>
<reference evidence="1" key="1">
    <citation type="journal article" date="2019" name="bioRxiv">
        <title>The Genome of the Zebra Mussel, Dreissena polymorpha: A Resource for Invasive Species Research.</title>
        <authorList>
            <person name="McCartney M.A."/>
            <person name="Auch B."/>
            <person name="Kono T."/>
            <person name="Mallez S."/>
            <person name="Zhang Y."/>
            <person name="Obille A."/>
            <person name="Becker A."/>
            <person name="Abrahante J.E."/>
            <person name="Garbe J."/>
            <person name="Badalamenti J.P."/>
            <person name="Herman A."/>
            <person name="Mangelson H."/>
            <person name="Liachko I."/>
            <person name="Sullivan S."/>
            <person name="Sone E.D."/>
            <person name="Koren S."/>
            <person name="Silverstein K.A.T."/>
            <person name="Beckman K.B."/>
            <person name="Gohl D.M."/>
        </authorList>
    </citation>
    <scope>NUCLEOTIDE SEQUENCE</scope>
    <source>
        <strain evidence="1">Duluth1</strain>
        <tissue evidence="1">Whole animal</tissue>
    </source>
</reference>
<dbReference type="EMBL" id="JAIWYP010000007">
    <property type="protein sequence ID" value="KAH3798210.1"/>
    <property type="molecule type" value="Genomic_DNA"/>
</dbReference>
<evidence type="ECO:0000313" key="2">
    <source>
        <dbReference type="Proteomes" id="UP000828390"/>
    </source>
</evidence>
<organism evidence="1 2">
    <name type="scientific">Dreissena polymorpha</name>
    <name type="common">Zebra mussel</name>
    <name type="synonym">Mytilus polymorpha</name>
    <dbReference type="NCBI Taxonomy" id="45954"/>
    <lineage>
        <taxon>Eukaryota</taxon>
        <taxon>Metazoa</taxon>
        <taxon>Spiralia</taxon>
        <taxon>Lophotrochozoa</taxon>
        <taxon>Mollusca</taxon>
        <taxon>Bivalvia</taxon>
        <taxon>Autobranchia</taxon>
        <taxon>Heteroconchia</taxon>
        <taxon>Euheterodonta</taxon>
        <taxon>Imparidentia</taxon>
        <taxon>Neoheterodontei</taxon>
        <taxon>Myida</taxon>
        <taxon>Dreissenoidea</taxon>
        <taxon>Dreissenidae</taxon>
        <taxon>Dreissena</taxon>
    </lineage>
</organism>
<gene>
    <name evidence="1" type="ORF">DPMN_151804</name>
</gene>
<dbReference type="AlphaFoldDB" id="A0A9D4FKP9"/>
<sequence>MFADFPVDLQSAFAEHCVWNITGAWNVREVVVFTAVVLSAVEVAADVACNGVVVNCAAVVGATGAPVVVVGFNSTTIRKQ</sequence>
<keyword evidence="2" id="KW-1185">Reference proteome</keyword>
<reference evidence="1" key="2">
    <citation type="submission" date="2020-11" db="EMBL/GenBank/DDBJ databases">
        <authorList>
            <person name="McCartney M.A."/>
            <person name="Auch B."/>
            <person name="Kono T."/>
            <person name="Mallez S."/>
            <person name="Becker A."/>
            <person name="Gohl D.M."/>
            <person name="Silverstein K.A.T."/>
            <person name="Koren S."/>
            <person name="Bechman K.B."/>
            <person name="Herman A."/>
            <person name="Abrahante J.E."/>
            <person name="Garbe J."/>
        </authorList>
    </citation>
    <scope>NUCLEOTIDE SEQUENCE</scope>
    <source>
        <strain evidence="1">Duluth1</strain>
        <tissue evidence="1">Whole animal</tissue>
    </source>
</reference>
<comment type="caution">
    <text evidence="1">The sequence shown here is derived from an EMBL/GenBank/DDBJ whole genome shotgun (WGS) entry which is preliminary data.</text>
</comment>
<accession>A0A9D4FKP9</accession>
<proteinExistence type="predicted"/>
<evidence type="ECO:0000313" key="1">
    <source>
        <dbReference type="EMBL" id="KAH3798210.1"/>
    </source>
</evidence>